<proteinExistence type="predicted"/>
<gene>
    <name evidence="2" type="ORF">K2173_004837</name>
</gene>
<dbReference type="InterPro" id="IPR055298">
    <property type="entry name" value="AtLOH3-like"/>
</dbReference>
<comment type="caution">
    <text evidence="2">The sequence shown here is derived from an EMBL/GenBank/DDBJ whole genome shotgun (WGS) entry which is preliminary data.</text>
</comment>
<feature type="domain" description="DUF4371" evidence="1">
    <location>
        <begin position="35"/>
        <end position="90"/>
    </location>
</feature>
<organism evidence="2 3">
    <name type="scientific">Erythroxylum novogranatense</name>
    <dbReference type="NCBI Taxonomy" id="1862640"/>
    <lineage>
        <taxon>Eukaryota</taxon>
        <taxon>Viridiplantae</taxon>
        <taxon>Streptophyta</taxon>
        <taxon>Embryophyta</taxon>
        <taxon>Tracheophyta</taxon>
        <taxon>Spermatophyta</taxon>
        <taxon>Magnoliopsida</taxon>
        <taxon>eudicotyledons</taxon>
        <taxon>Gunneridae</taxon>
        <taxon>Pentapetalae</taxon>
        <taxon>rosids</taxon>
        <taxon>fabids</taxon>
        <taxon>Malpighiales</taxon>
        <taxon>Erythroxylaceae</taxon>
        <taxon>Erythroxylum</taxon>
    </lineage>
</organism>
<dbReference type="Proteomes" id="UP001159364">
    <property type="component" value="Linkage Group LG05"/>
</dbReference>
<accession>A0AAV8TCC5</accession>
<reference evidence="2 3" key="1">
    <citation type="submission" date="2021-09" db="EMBL/GenBank/DDBJ databases">
        <title>Genomic insights and catalytic innovation underlie evolution of tropane alkaloids biosynthesis.</title>
        <authorList>
            <person name="Wang Y.-J."/>
            <person name="Tian T."/>
            <person name="Huang J.-P."/>
            <person name="Huang S.-X."/>
        </authorList>
    </citation>
    <scope>NUCLEOTIDE SEQUENCE [LARGE SCALE GENOMIC DNA]</scope>
    <source>
        <strain evidence="2">KIB-2018</strain>
        <tissue evidence="2">Leaf</tissue>
    </source>
</reference>
<evidence type="ECO:0000313" key="3">
    <source>
        <dbReference type="Proteomes" id="UP001159364"/>
    </source>
</evidence>
<evidence type="ECO:0000259" key="1">
    <source>
        <dbReference type="Pfam" id="PF14291"/>
    </source>
</evidence>
<keyword evidence="3" id="KW-1185">Reference proteome</keyword>
<sequence length="174" mass="19554">MNQSQSIQSAFSRQSEKSKIEYRCRLNASIGRLQIRNVVLGNAPENLKLTSPNIQRDIINAAAFETTKAIILDIGDDLFSILVDECRDVSSLFSNYGLSIASLRGQGYDGASNMRGEFHELNNRFDEVNTSLLLCMACLDPKDSFSAFDMDKLIELAKFYPSEFHPIALIELEY</sequence>
<name>A0AAV8TCC5_9ROSI</name>
<dbReference type="EMBL" id="JAIWQS010000005">
    <property type="protein sequence ID" value="KAJ8763974.1"/>
    <property type="molecule type" value="Genomic_DNA"/>
</dbReference>
<evidence type="ECO:0000313" key="2">
    <source>
        <dbReference type="EMBL" id="KAJ8763974.1"/>
    </source>
</evidence>
<dbReference type="PANTHER" id="PTHR11697">
    <property type="entry name" value="GENERAL TRANSCRIPTION FACTOR 2-RELATED ZINC FINGER PROTEIN"/>
    <property type="match status" value="1"/>
</dbReference>
<dbReference type="InterPro" id="IPR025398">
    <property type="entry name" value="DUF4371"/>
</dbReference>
<protein>
    <recommendedName>
        <fullName evidence="1">DUF4371 domain-containing protein</fullName>
    </recommendedName>
</protein>
<dbReference type="Pfam" id="PF14291">
    <property type="entry name" value="DUF4371"/>
    <property type="match status" value="1"/>
</dbReference>
<dbReference type="PANTHER" id="PTHR11697:SF230">
    <property type="entry name" value="ZINC FINGER, MYM DOMAIN CONTAINING 1"/>
    <property type="match status" value="1"/>
</dbReference>
<dbReference type="AlphaFoldDB" id="A0AAV8TCC5"/>